<dbReference type="GO" id="GO:0005524">
    <property type="term" value="F:ATP binding"/>
    <property type="evidence" value="ECO:0007669"/>
    <property type="project" value="UniProtKB-UniRule"/>
</dbReference>
<dbReference type="Proteomes" id="UP000638648">
    <property type="component" value="Unassembled WGS sequence"/>
</dbReference>
<organism evidence="3 4">
    <name type="scientific">Actinopolymorpha pittospori</name>
    <dbReference type="NCBI Taxonomy" id="648752"/>
    <lineage>
        <taxon>Bacteria</taxon>
        <taxon>Bacillati</taxon>
        <taxon>Actinomycetota</taxon>
        <taxon>Actinomycetes</taxon>
        <taxon>Propionibacteriales</taxon>
        <taxon>Actinopolymorphaceae</taxon>
        <taxon>Actinopolymorpha</taxon>
    </lineage>
</organism>
<dbReference type="EMBL" id="JADBEM010000001">
    <property type="protein sequence ID" value="MBE1606435.1"/>
    <property type="molecule type" value="Genomic_DNA"/>
</dbReference>
<evidence type="ECO:0000313" key="3">
    <source>
        <dbReference type="EMBL" id="MBE1606435.1"/>
    </source>
</evidence>
<dbReference type="InterPro" id="IPR011761">
    <property type="entry name" value="ATP-grasp"/>
</dbReference>
<evidence type="ECO:0000313" key="4">
    <source>
        <dbReference type="Proteomes" id="UP000638648"/>
    </source>
</evidence>
<sequence>MNPLIGNIGKLYGVTVLPEGAEEYRRVRELAVAVARALNVQSGYVHCEVMLDSSGDMYFGEAGYRPGGREILALSSKVHNWDPMEVLGCLAMGIRPDISSRRSYEILASTVPQAPAGRIVAMSGRDELFSIPGVVDVVLKTEVGVVHGGAHNSADGVAYIFFTPQSLETSNKEIEEIGAAFRVDVEPA</sequence>
<name>A0A927RBU3_9ACTN</name>
<dbReference type="Pfam" id="PF18603">
    <property type="entry name" value="LAL_C2"/>
    <property type="match status" value="1"/>
</dbReference>
<gene>
    <name evidence="3" type="ORF">HEB94_003283</name>
</gene>
<protein>
    <recommendedName>
        <fullName evidence="2">ATP-grasp domain-containing protein</fullName>
    </recommendedName>
</protein>
<dbReference type="PROSITE" id="PS50975">
    <property type="entry name" value="ATP_GRASP"/>
    <property type="match status" value="1"/>
</dbReference>
<accession>A0A927RBU3</accession>
<comment type="caution">
    <text evidence="3">The sequence shown here is derived from an EMBL/GenBank/DDBJ whole genome shotgun (WGS) entry which is preliminary data.</text>
</comment>
<dbReference type="SUPFAM" id="SSF56059">
    <property type="entry name" value="Glutathione synthetase ATP-binding domain-like"/>
    <property type="match status" value="1"/>
</dbReference>
<evidence type="ECO:0000259" key="2">
    <source>
        <dbReference type="PROSITE" id="PS50975"/>
    </source>
</evidence>
<evidence type="ECO:0000256" key="1">
    <source>
        <dbReference type="PROSITE-ProRule" id="PRU00409"/>
    </source>
</evidence>
<reference evidence="3" key="1">
    <citation type="submission" date="2020-10" db="EMBL/GenBank/DDBJ databases">
        <title>Sequencing the genomes of 1000 actinobacteria strains.</title>
        <authorList>
            <person name="Klenk H.-P."/>
        </authorList>
    </citation>
    <scope>NUCLEOTIDE SEQUENCE</scope>
    <source>
        <strain evidence="3">DSM 45354</strain>
    </source>
</reference>
<dbReference type="Gene3D" id="3.30.470.20">
    <property type="entry name" value="ATP-grasp fold, B domain"/>
    <property type="match status" value="1"/>
</dbReference>
<keyword evidence="1" id="KW-0547">Nucleotide-binding</keyword>
<dbReference type="AlphaFoldDB" id="A0A927RBU3"/>
<proteinExistence type="predicted"/>
<dbReference type="GO" id="GO:0046872">
    <property type="term" value="F:metal ion binding"/>
    <property type="evidence" value="ECO:0007669"/>
    <property type="project" value="InterPro"/>
</dbReference>
<dbReference type="InterPro" id="IPR040570">
    <property type="entry name" value="LAL_C2"/>
</dbReference>
<feature type="domain" description="ATP-grasp" evidence="2">
    <location>
        <begin position="25"/>
        <end position="92"/>
    </location>
</feature>
<keyword evidence="4" id="KW-1185">Reference proteome</keyword>
<keyword evidence="1" id="KW-0067">ATP-binding</keyword>
<dbReference type="RefSeq" id="WP_192750562.1">
    <property type="nucleotide sequence ID" value="NZ_BAABJL010000061.1"/>
</dbReference>